<sequence>MGNAIVRKWSEQSYPGFEELKNYIESCDIIDYKNGEVHRSDNDSCIWFRDASGSRPQADMEYVLNTPKFRHYHNLMPAGTDPVVAFCQLMVLRYRSQLNLNNESGTYLMTFSVWRDVYANKNEAQLSQQLNFNYSVSSKQNFNAIVCL</sequence>
<organism evidence="1 2">
    <name type="scientific">Thalassomonas viridans</name>
    <dbReference type="NCBI Taxonomy" id="137584"/>
    <lineage>
        <taxon>Bacteria</taxon>
        <taxon>Pseudomonadati</taxon>
        <taxon>Pseudomonadota</taxon>
        <taxon>Gammaproteobacteria</taxon>
        <taxon>Alteromonadales</taxon>
        <taxon>Colwelliaceae</taxon>
        <taxon>Thalassomonas</taxon>
    </lineage>
</organism>
<name>A0AAF0CA44_9GAMM</name>
<dbReference type="EMBL" id="CP059733">
    <property type="protein sequence ID" value="WDE06478.1"/>
    <property type="molecule type" value="Genomic_DNA"/>
</dbReference>
<reference evidence="1 2" key="2">
    <citation type="journal article" date="2022" name="Mar. Drugs">
        <title>Bioassay-Guided Fractionation Leads to the Detection of Cholic Acid Generated by the Rare Thalassomonas sp.</title>
        <authorList>
            <person name="Pheiffer F."/>
            <person name="Schneider Y.K."/>
            <person name="Hansen E.H."/>
            <person name="Andersen J.H."/>
            <person name="Isaksson J."/>
            <person name="Busche T."/>
            <person name="R C."/>
            <person name="Kalinowski J."/>
            <person name="Zyl L.V."/>
            <person name="Trindade M."/>
        </authorList>
    </citation>
    <scope>NUCLEOTIDE SEQUENCE [LARGE SCALE GENOMIC DNA]</scope>
    <source>
        <strain evidence="1 2">XOM25</strain>
    </source>
</reference>
<dbReference type="RefSeq" id="WP_044839445.1">
    <property type="nucleotide sequence ID" value="NZ_CP059733.1"/>
</dbReference>
<gene>
    <name evidence="1" type="ORF">SG34_006040</name>
</gene>
<dbReference type="Proteomes" id="UP000032352">
    <property type="component" value="Chromosome"/>
</dbReference>
<reference evidence="1 2" key="1">
    <citation type="journal article" date="2015" name="Genome Announc.">
        <title>Draft Genome Sequences of Marine Isolates of Thalassomonas viridans and Thalassomonas actiniarum.</title>
        <authorList>
            <person name="Olonade I."/>
            <person name="van Zyl L.J."/>
            <person name="Trindade M."/>
        </authorList>
    </citation>
    <scope>NUCLEOTIDE SEQUENCE [LARGE SCALE GENOMIC DNA]</scope>
    <source>
        <strain evidence="1 2">XOM25</strain>
    </source>
</reference>
<evidence type="ECO:0000313" key="2">
    <source>
        <dbReference type="Proteomes" id="UP000032352"/>
    </source>
</evidence>
<dbReference type="AlphaFoldDB" id="A0AAF0CA44"/>
<dbReference type="KEGG" id="tvd:SG34_006040"/>
<protein>
    <submittedName>
        <fullName evidence="1">Uncharacterized protein</fullName>
    </submittedName>
</protein>
<keyword evidence="2" id="KW-1185">Reference proteome</keyword>
<accession>A0AAF0CA44</accession>
<evidence type="ECO:0000313" key="1">
    <source>
        <dbReference type="EMBL" id="WDE06478.1"/>
    </source>
</evidence>
<proteinExistence type="predicted"/>